<evidence type="ECO:0000259" key="1">
    <source>
        <dbReference type="Pfam" id="PF01476"/>
    </source>
</evidence>
<evidence type="ECO:0000313" key="3">
    <source>
        <dbReference type="Proteomes" id="UP000448867"/>
    </source>
</evidence>
<dbReference type="InterPro" id="IPR036779">
    <property type="entry name" value="LysM_dom_sf"/>
</dbReference>
<dbReference type="AlphaFoldDB" id="A0A7X2LYA3"/>
<proteinExistence type="predicted"/>
<evidence type="ECO:0000313" key="2">
    <source>
        <dbReference type="EMBL" id="MRX71588.1"/>
    </source>
</evidence>
<name>A0A7X2LYA3_9BACI</name>
<feature type="domain" description="LysM" evidence="1">
    <location>
        <begin position="126"/>
        <end position="147"/>
    </location>
</feature>
<sequence>MNQGLKEECELAIFHGSAIIVRANKSDTLYHIARKLGSNPEWIERVNHLHRPFREPGVIFGGDILVVPTILKQQGVSLANPSFLSLELAASMFNMEKEALKSINSGNWEDRDLKVPALIYMTELSDTLEGIALRFGLNKEEILSLNKDRPGFSAVNAGLPGYAVIVPVPCGELVVLESTVIGSKLREYAVIYGKAKRDAGRLVYRITDDNGELITSDRELVTGQENGNWQSFGAEIYFDRKPSTHSGILSILAENGKSLSHKVYFL</sequence>
<accession>A0A7X2LYA3</accession>
<organism evidence="2 3">
    <name type="scientific">Metabacillus lacus</name>
    <dbReference type="NCBI Taxonomy" id="1983721"/>
    <lineage>
        <taxon>Bacteria</taxon>
        <taxon>Bacillati</taxon>
        <taxon>Bacillota</taxon>
        <taxon>Bacilli</taxon>
        <taxon>Bacillales</taxon>
        <taxon>Bacillaceae</taxon>
        <taxon>Metabacillus</taxon>
    </lineage>
</organism>
<comment type="caution">
    <text evidence="2">The sequence shown here is derived from an EMBL/GenBank/DDBJ whole genome shotgun (WGS) entry which is preliminary data.</text>
</comment>
<dbReference type="EMBL" id="WKKI01000006">
    <property type="protein sequence ID" value="MRX71588.1"/>
    <property type="molecule type" value="Genomic_DNA"/>
</dbReference>
<dbReference type="Pfam" id="PF01476">
    <property type="entry name" value="LysM"/>
    <property type="match status" value="2"/>
</dbReference>
<protein>
    <submittedName>
        <fullName evidence="2">LysM peptidoglycan-binding domain-containing protein</fullName>
    </submittedName>
</protein>
<gene>
    <name evidence="2" type="ORF">GJU40_05280</name>
</gene>
<reference evidence="2 3" key="1">
    <citation type="submission" date="2019-11" db="EMBL/GenBank/DDBJ databases">
        <title>Bacillus lacus genome.</title>
        <authorList>
            <person name="Allen C.J."/>
            <person name="Newman J.D."/>
        </authorList>
    </citation>
    <scope>NUCLEOTIDE SEQUENCE [LARGE SCALE GENOMIC DNA]</scope>
    <source>
        <strain evidence="2 3">KCTC 33946</strain>
    </source>
</reference>
<feature type="domain" description="LysM" evidence="1">
    <location>
        <begin position="25"/>
        <end position="68"/>
    </location>
</feature>
<keyword evidence="3" id="KW-1185">Reference proteome</keyword>
<dbReference type="Proteomes" id="UP000448867">
    <property type="component" value="Unassembled WGS sequence"/>
</dbReference>
<dbReference type="Gene3D" id="3.10.350.10">
    <property type="entry name" value="LysM domain"/>
    <property type="match status" value="1"/>
</dbReference>
<dbReference type="OrthoDB" id="308800at2"/>
<dbReference type="InterPro" id="IPR018392">
    <property type="entry name" value="LysM"/>
</dbReference>